<evidence type="ECO:0000313" key="4">
    <source>
        <dbReference type="Proteomes" id="UP000799766"/>
    </source>
</evidence>
<keyword evidence="2" id="KW-0472">Membrane</keyword>
<feature type="transmembrane region" description="Helical" evidence="2">
    <location>
        <begin position="235"/>
        <end position="262"/>
    </location>
</feature>
<sequence>MLLPSLAHLSISTRVEQHHEQPAADTGAARTFTAEETGEERAAGFRRGGRIMKDIAGVRERLSELDIRSQSKRTTNDKDAADVTSTETSGNVPHLSSLDTSKPNLAAQWLHSARNIDWNLKWPANTPKSEDDAPSVDVDTTAAPAPGTAQDDEQVASQTLAERLHLPLDLGFSFRSPASSEGGAADSGIEIPSHDNSGSERPSKLTLSEKLRSKRDLTSRRIAVVKAMPRRQWTLIAITTSLVVLLSTSILALLISIGLFGAGYVDLTILPAEILTLVASIVSICYIAFHSFISSRQHSWSQDQTAPYLRNSCYIAIRAIVALCILWLLASGWNLIIAAREPVCLPDGSMGEPWQVGTSCRLERFSATLSILAL</sequence>
<feature type="compositionally biased region" description="Basic and acidic residues" evidence="1">
    <location>
        <begin position="197"/>
        <end position="212"/>
    </location>
</feature>
<dbReference type="Proteomes" id="UP000799766">
    <property type="component" value="Unassembled WGS sequence"/>
</dbReference>
<dbReference type="EMBL" id="MU001686">
    <property type="protein sequence ID" value="KAF2455713.1"/>
    <property type="molecule type" value="Genomic_DNA"/>
</dbReference>
<dbReference type="OrthoDB" id="3944567at2759"/>
<feature type="compositionally biased region" description="Basic and acidic residues" evidence="1">
    <location>
        <begin position="66"/>
        <end position="81"/>
    </location>
</feature>
<keyword evidence="2" id="KW-1133">Transmembrane helix</keyword>
<feature type="transmembrane region" description="Helical" evidence="2">
    <location>
        <begin position="274"/>
        <end position="293"/>
    </location>
</feature>
<proteinExistence type="predicted"/>
<evidence type="ECO:0000256" key="1">
    <source>
        <dbReference type="SAM" id="MobiDB-lite"/>
    </source>
</evidence>
<feature type="compositionally biased region" description="Low complexity" evidence="1">
    <location>
        <begin position="26"/>
        <end position="35"/>
    </location>
</feature>
<protein>
    <recommendedName>
        <fullName evidence="5">Transmembrane protein</fullName>
    </recommendedName>
</protein>
<feature type="region of interest" description="Disordered" evidence="1">
    <location>
        <begin position="14"/>
        <end position="48"/>
    </location>
</feature>
<evidence type="ECO:0000313" key="3">
    <source>
        <dbReference type="EMBL" id="KAF2455713.1"/>
    </source>
</evidence>
<evidence type="ECO:0000256" key="2">
    <source>
        <dbReference type="SAM" id="Phobius"/>
    </source>
</evidence>
<name>A0A6A6NWS8_9PEZI</name>
<organism evidence="3 4">
    <name type="scientific">Lineolata rhizophorae</name>
    <dbReference type="NCBI Taxonomy" id="578093"/>
    <lineage>
        <taxon>Eukaryota</taxon>
        <taxon>Fungi</taxon>
        <taxon>Dikarya</taxon>
        <taxon>Ascomycota</taxon>
        <taxon>Pezizomycotina</taxon>
        <taxon>Dothideomycetes</taxon>
        <taxon>Dothideomycetes incertae sedis</taxon>
        <taxon>Lineolatales</taxon>
        <taxon>Lineolataceae</taxon>
        <taxon>Lineolata</taxon>
    </lineage>
</organism>
<feature type="region of interest" description="Disordered" evidence="1">
    <location>
        <begin position="177"/>
        <end position="212"/>
    </location>
</feature>
<dbReference type="AlphaFoldDB" id="A0A6A6NWS8"/>
<keyword evidence="2" id="KW-0812">Transmembrane</keyword>
<gene>
    <name evidence="3" type="ORF">BDY21DRAFT_71019</name>
</gene>
<feature type="transmembrane region" description="Helical" evidence="2">
    <location>
        <begin position="314"/>
        <end position="336"/>
    </location>
</feature>
<feature type="region of interest" description="Disordered" evidence="1">
    <location>
        <begin position="123"/>
        <end position="156"/>
    </location>
</feature>
<reference evidence="3" key="1">
    <citation type="journal article" date="2020" name="Stud. Mycol.">
        <title>101 Dothideomycetes genomes: a test case for predicting lifestyles and emergence of pathogens.</title>
        <authorList>
            <person name="Haridas S."/>
            <person name="Albert R."/>
            <person name="Binder M."/>
            <person name="Bloem J."/>
            <person name="Labutti K."/>
            <person name="Salamov A."/>
            <person name="Andreopoulos B."/>
            <person name="Baker S."/>
            <person name="Barry K."/>
            <person name="Bills G."/>
            <person name="Bluhm B."/>
            <person name="Cannon C."/>
            <person name="Castanera R."/>
            <person name="Culley D."/>
            <person name="Daum C."/>
            <person name="Ezra D."/>
            <person name="Gonzalez J."/>
            <person name="Henrissat B."/>
            <person name="Kuo A."/>
            <person name="Liang C."/>
            <person name="Lipzen A."/>
            <person name="Lutzoni F."/>
            <person name="Magnuson J."/>
            <person name="Mondo S."/>
            <person name="Nolan M."/>
            <person name="Ohm R."/>
            <person name="Pangilinan J."/>
            <person name="Park H.-J."/>
            <person name="Ramirez L."/>
            <person name="Alfaro M."/>
            <person name="Sun H."/>
            <person name="Tritt A."/>
            <person name="Yoshinaga Y."/>
            <person name="Zwiers L.-H."/>
            <person name="Turgeon B."/>
            <person name="Goodwin S."/>
            <person name="Spatafora J."/>
            <person name="Crous P."/>
            <person name="Grigoriev I."/>
        </authorList>
    </citation>
    <scope>NUCLEOTIDE SEQUENCE</scope>
    <source>
        <strain evidence="3">ATCC 16933</strain>
    </source>
</reference>
<accession>A0A6A6NWS8</accession>
<keyword evidence="4" id="KW-1185">Reference proteome</keyword>
<feature type="region of interest" description="Disordered" evidence="1">
    <location>
        <begin position="66"/>
        <end position="100"/>
    </location>
</feature>
<evidence type="ECO:0008006" key="5">
    <source>
        <dbReference type="Google" id="ProtNLM"/>
    </source>
</evidence>